<dbReference type="NCBIfam" id="NF045761">
    <property type="entry name" value="NAMPUrTaseMurU"/>
    <property type="match status" value="1"/>
</dbReference>
<sequence>MTQSNHTPARAGHGRTAMIFAAGRGERMRPLTDTCPKPLLAVGGKPLVVWQIERLAAAGYTRIVINHAWLGAQIEAALGDGARFGVTLLYSPEHEALETAGGIASALPLIESAGAPEVFLAVSGDIYSAYDFARLNTHAQALAAQAQPGMHLVMVPNPPFHPQGDFALGVDGRLALEGAPRYTFGNIGLYDTRMFRDLAPGTKRALTPYYREAIAQGRVSGELYEGIWENVGTPAQLEALDAALRTPTGARHG</sequence>
<dbReference type="GO" id="GO:0016779">
    <property type="term" value="F:nucleotidyltransferase activity"/>
    <property type="evidence" value="ECO:0007669"/>
    <property type="project" value="UniProtKB-KW"/>
</dbReference>
<feature type="domain" description="Nucleotidyl transferase" evidence="3">
    <location>
        <begin position="17"/>
        <end position="146"/>
    </location>
</feature>
<accession>A0A2V4TCT9</accession>
<dbReference type="InterPro" id="IPR005835">
    <property type="entry name" value="NTP_transferase_dom"/>
</dbReference>
<dbReference type="Gene3D" id="3.90.550.10">
    <property type="entry name" value="Spore Coat Polysaccharide Biosynthesis Protein SpsA, Chain A"/>
    <property type="match status" value="1"/>
</dbReference>
<reference evidence="4 5" key="1">
    <citation type="submission" date="2018-06" db="EMBL/GenBank/DDBJ databases">
        <title>Genomic Encyclopedia of Type Strains, Phase IV (KMG-V): Genome sequencing to study the core and pangenomes of soil and plant-associated prokaryotes.</title>
        <authorList>
            <person name="Whitman W."/>
        </authorList>
    </citation>
    <scope>NUCLEOTIDE SEQUENCE [LARGE SCALE GENOMIC DNA]</scope>
    <source>
        <strain evidence="4 5">SRCL-318</strain>
    </source>
</reference>
<dbReference type="EMBL" id="QJSQ01000008">
    <property type="protein sequence ID" value="PYE23345.1"/>
    <property type="molecule type" value="Genomic_DNA"/>
</dbReference>
<keyword evidence="1 4" id="KW-0808">Transferase</keyword>
<protein>
    <submittedName>
        <fullName evidence="4">MurNAc alpha-1-phosphate uridylyltransferase</fullName>
    </submittedName>
</protein>
<dbReference type="Proteomes" id="UP000247772">
    <property type="component" value="Unassembled WGS sequence"/>
</dbReference>
<dbReference type="Pfam" id="PF00483">
    <property type="entry name" value="NTP_transferase"/>
    <property type="match status" value="1"/>
</dbReference>
<proteinExistence type="predicted"/>
<comment type="caution">
    <text evidence="4">The sequence shown here is derived from an EMBL/GenBank/DDBJ whole genome shotgun (WGS) entry which is preliminary data.</text>
</comment>
<dbReference type="InterPro" id="IPR050065">
    <property type="entry name" value="GlmU-like"/>
</dbReference>
<evidence type="ECO:0000256" key="2">
    <source>
        <dbReference type="ARBA" id="ARBA00022695"/>
    </source>
</evidence>
<dbReference type="SUPFAM" id="SSF53448">
    <property type="entry name" value="Nucleotide-diphospho-sugar transferases"/>
    <property type="match status" value="1"/>
</dbReference>
<organism evidence="4 5">
    <name type="scientific">Paraburkholderia silvatlantica</name>
    <dbReference type="NCBI Taxonomy" id="321895"/>
    <lineage>
        <taxon>Bacteria</taxon>
        <taxon>Pseudomonadati</taxon>
        <taxon>Pseudomonadota</taxon>
        <taxon>Betaproteobacteria</taxon>
        <taxon>Burkholderiales</taxon>
        <taxon>Burkholderiaceae</taxon>
        <taxon>Paraburkholderia</taxon>
    </lineage>
</organism>
<gene>
    <name evidence="4" type="ORF">C7410_108246</name>
</gene>
<evidence type="ECO:0000313" key="4">
    <source>
        <dbReference type="EMBL" id="PYE23345.1"/>
    </source>
</evidence>
<dbReference type="InterPro" id="IPR029044">
    <property type="entry name" value="Nucleotide-diphossugar_trans"/>
</dbReference>
<evidence type="ECO:0000256" key="1">
    <source>
        <dbReference type="ARBA" id="ARBA00022679"/>
    </source>
</evidence>
<evidence type="ECO:0000313" key="5">
    <source>
        <dbReference type="Proteomes" id="UP000247772"/>
    </source>
</evidence>
<dbReference type="PANTHER" id="PTHR43584">
    <property type="entry name" value="NUCLEOTIDYL TRANSFERASE"/>
    <property type="match status" value="1"/>
</dbReference>
<dbReference type="CDD" id="cd06422">
    <property type="entry name" value="NTP_transferase_like_1"/>
    <property type="match status" value="1"/>
</dbReference>
<name>A0A2V4TCT9_9BURK</name>
<keyword evidence="2 4" id="KW-0548">Nucleotidyltransferase</keyword>
<dbReference type="InterPro" id="IPR054790">
    <property type="entry name" value="MurU"/>
</dbReference>
<dbReference type="PANTHER" id="PTHR43584:SF8">
    <property type="entry name" value="N-ACETYLMURAMATE ALPHA-1-PHOSPHATE URIDYLYLTRANSFERASE"/>
    <property type="match status" value="1"/>
</dbReference>
<dbReference type="AlphaFoldDB" id="A0A2V4TCT9"/>
<evidence type="ECO:0000259" key="3">
    <source>
        <dbReference type="Pfam" id="PF00483"/>
    </source>
</evidence>